<dbReference type="SUPFAM" id="SSF53067">
    <property type="entry name" value="Actin-like ATPase domain"/>
    <property type="match status" value="2"/>
</dbReference>
<evidence type="ECO:0000313" key="14">
    <source>
        <dbReference type="EMBL" id="HIX05836.1"/>
    </source>
</evidence>
<dbReference type="Proteomes" id="UP000824193">
    <property type="component" value="Unassembled WGS sequence"/>
</dbReference>
<evidence type="ECO:0000256" key="11">
    <source>
        <dbReference type="ARBA" id="ARBA00030945"/>
    </source>
</evidence>
<evidence type="ECO:0000256" key="8">
    <source>
        <dbReference type="ARBA" id="ARBA00023016"/>
    </source>
</evidence>
<evidence type="ECO:0000256" key="13">
    <source>
        <dbReference type="RuleBase" id="RU003322"/>
    </source>
</evidence>
<evidence type="ECO:0000256" key="1">
    <source>
        <dbReference type="ARBA" id="ARBA00002290"/>
    </source>
</evidence>
<proteinExistence type="inferred from homology"/>
<evidence type="ECO:0000256" key="6">
    <source>
        <dbReference type="ARBA" id="ARBA00022741"/>
    </source>
</evidence>
<evidence type="ECO:0000256" key="7">
    <source>
        <dbReference type="ARBA" id="ARBA00022840"/>
    </source>
</evidence>
<dbReference type="PROSITE" id="PS00297">
    <property type="entry name" value="HSP70_1"/>
    <property type="match status" value="1"/>
</dbReference>
<dbReference type="Pfam" id="PF00012">
    <property type="entry name" value="HSP70"/>
    <property type="match status" value="2"/>
</dbReference>
<name>A0A9D1V4C0_9FIRM</name>
<evidence type="ECO:0000256" key="2">
    <source>
        <dbReference type="ARBA" id="ARBA00007381"/>
    </source>
</evidence>
<dbReference type="EMBL" id="DXFW01000020">
    <property type="protein sequence ID" value="HIX05836.1"/>
    <property type="molecule type" value="Genomic_DNA"/>
</dbReference>
<keyword evidence="7 13" id="KW-0067">ATP-binding</keyword>
<dbReference type="Gene3D" id="3.90.640.10">
    <property type="entry name" value="Actin, Chain A, domain 4"/>
    <property type="match status" value="1"/>
</dbReference>
<keyword evidence="6 13" id="KW-0547">Nucleotide-binding</keyword>
<dbReference type="GO" id="GO:0005524">
    <property type="term" value="F:ATP binding"/>
    <property type="evidence" value="ECO:0007669"/>
    <property type="project" value="UniProtKB-KW"/>
</dbReference>
<reference evidence="14" key="2">
    <citation type="submission" date="2021-04" db="EMBL/GenBank/DDBJ databases">
        <authorList>
            <person name="Gilroy R."/>
        </authorList>
    </citation>
    <scope>NUCLEOTIDE SEQUENCE</scope>
    <source>
        <strain evidence="14">2239</strain>
    </source>
</reference>
<keyword evidence="5" id="KW-0597">Phosphoprotein</keyword>
<evidence type="ECO:0000256" key="10">
    <source>
        <dbReference type="ARBA" id="ARBA00030019"/>
    </source>
</evidence>
<dbReference type="Gene3D" id="3.30.420.40">
    <property type="match status" value="2"/>
</dbReference>
<reference evidence="14" key="1">
    <citation type="journal article" date="2021" name="PeerJ">
        <title>Extensive microbial diversity within the chicken gut microbiome revealed by metagenomics and culture.</title>
        <authorList>
            <person name="Gilroy R."/>
            <person name="Ravi A."/>
            <person name="Getino M."/>
            <person name="Pursley I."/>
            <person name="Horton D.L."/>
            <person name="Alikhan N.F."/>
            <person name="Baker D."/>
            <person name="Gharbi K."/>
            <person name="Hall N."/>
            <person name="Watson M."/>
            <person name="Adriaenssens E.M."/>
            <person name="Foster-Nyarko E."/>
            <person name="Jarju S."/>
            <person name="Secka A."/>
            <person name="Antonio M."/>
            <person name="Oren A."/>
            <person name="Chaudhuri R.R."/>
            <person name="La Ragione R."/>
            <person name="Hildebrand F."/>
            <person name="Pallen M.J."/>
        </authorList>
    </citation>
    <scope>NUCLEOTIDE SEQUENCE</scope>
    <source>
        <strain evidence="14">2239</strain>
    </source>
</reference>
<evidence type="ECO:0000256" key="9">
    <source>
        <dbReference type="ARBA" id="ARBA00023186"/>
    </source>
</evidence>
<keyword evidence="8" id="KW-0346">Stress response</keyword>
<dbReference type="GO" id="GO:0140662">
    <property type="term" value="F:ATP-dependent protein folding chaperone"/>
    <property type="evidence" value="ECO:0007669"/>
    <property type="project" value="InterPro"/>
</dbReference>
<evidence type="ECO:0000256" key="3">
    <source>
        <dbReference type="ARBA" id="ARBA00014415"/>
    </source>
</evidence>
<comment type="similarity">
    <text evidence="2 13">Belongs to the heat shock protein 70 family.</text>
</comment>
<dbReference type="InterPro" id="IPR043129">
    <property type="entry name" value="ATPase_NBD"/>
</dbReference>
<keyword evidence="9" id="KW-0143">Chaperone</keyword>
<dbReference type="InterPro" id="IPR018181">
    <property type="entry name" value="Heat_shock_70_CS"/>
</dbReference>
<evidence type="ECO:0000256" key="12">
    <source>
        <dbReference type="ARBA" id="ARBA00033103"/>
    </source>
</evidence>
<dbReference type="PROSITE" id="PS00329">
    <property type="entry name" value="HSP70_2"/>
    <property type="match status" value="1"/>
</dbReference>
<dbReference type="PANTHER" id="PTHR19375">
    <property type="entry name" value="HEAT SHOCK PROTEIN 70KDA"/>
    <property type="match status" value="1"/>
</dbReference>
<dbReference type="Gene3D" id="2.60.34.10">
    <property type="entry name" value="Substrate Binding Domain Of DNAk, Chain A, domain 1"/>
    <property type="match status" value="1"/>
</dbReference>
<evidence type="ECO:0000256" key="4">
    <source>
        <dbReference type="ARBA" id="ARBA00017249"/>
    </source>
</evidence>
<sequence length="580" mass="62884">MPIIGIDLGTTNSLAAVYKDGASRLIPNAFGETLTPSVVSIDEDGAVLVGKAAKERLITHPERTAAAFKRDMGTGKTFSLAGRTFLPEELSALVLRRLKEDAEAYLGQPVEEAVVSVPAYFTDSQRAATKRAGKLAGLKVERLINEPSAAALACYDPDQGDAAFLVYDFGGGTLDVSVVDCFENVVNILAVSGDNQLGGNDLDAAIAHMYCQENNIDYDALEPGLRAILLAQAEQCKQTLTTAPMAVMVLDLPGLEGSMSLTGQKLIENAATLFGRMRTPLQKALRDSGLAPRELHGVVPVGGSCKMPVVRQYLSHLLGRPLLDSGHPDTVVAQGAGLYAAMKERKAELRQMVLTDLCPFTLGVGVHNPADEDNLIMSPIIERNSALPTSKVEKYYTVSPGQTKLHIQVYQGEAMYCADNRKLGELDLPVPPAPAGQEGAAVRFTYDINGILEVEAESLSTGKAISAVLVGPGSGLSEEEAKKRLEQLQKLKIHPRDREENRLLLARGERLWKETLGEVREQVGRVMEAFQEELASQEPARILRASRRCKEMLDRLEAGSGLDEQNWDDFFDDEGDEDEE</sequence>
<dbReference type="FunFam" id="3.30.420.40:FF:000144">
    <property type="entry name" value="Molecular chaperone HscC"/>
    <property type="match status" value="1"/>
</dbReference>
<dbReference type="InterPro" id="IPR013126">
    <property type="entry name" value="Hsp_70_fam"/>
</dbReference>
<gene>
    <name evidence="14" type="ORF">H9865_07015</name>
</gene>
<comment type="function">
    <text evidence="1">Acts as a chaperone.</text>
</comment>
<accession>A0A9D1V4C0</accession>
<organism evidence="14 15">
    <name type="scientific">Candidatus Allofournierella pullicola</name>
    <dbReference type="NCBI Taxonomy" id="2838596"/>
    <lineage>
        <taxon>Bacteria</taxon>
        <taxon>Bacillati</taxon>
        <taxon>Bacillota</taxon>
        <taxon>Clostridia</taxon>
        <taxon>Eubacteriales</taxon>
        <taxon>Oscillospiraceae</taxon>
        <taxon>Allofournierella</taxon>
    </lineage>
</organism>
<comment type="caution">
    <text evidence="14">The sequence shown here is derived from an EMBL/GenBank/DDBJ whole genome shotgun (WGS) entry which is preliminary data.</text>
</comment>
<dbReference type="PRINTS" id="PR00301">
    <property type="entry name" value="HEATSHOCK70"/>
</dbReference>
<evidence type="ECO:0000256" key="5">
    <source>
        <dbReference type="ARBA" id="ARBA00022553"/>
    </source>
</evidence>
<protein>
    <recommendedName>
        <fullName evidence="3">Chaperone protein DnaK</fullName>
    </recommendedName>
    <alternativeName>
        <fullName evidence="4">Chaperone protein dnaK</fullName>
    </alternativeName>
    <alternativeName>
        <fullName evidence="12">HSP70</fullName>
    </alternativeName>
    <alternativeName>
        <fullName evidence="11">Heat shock 70 kDa protein</fullName>
    </alternativeName>
    <alternativeName>
        <fullName evidence="10">Heat shock protein 70</fullName>
    </alternativeName>
</protein>
<evidence type="ECO:0000313" key="15">
    <source>
        <dbReference type="Proteomes" id="UP000824193"/>
    </source>
</evidence>
<dbReference type="AlphaFoldDB" id="A0A9D1V4C0"/>
<dbReference type="SUPFAM" id="SSF100920">
    <property type="entry name" value="Heat shock protein 70kD (HSP70), peptide-binding domain"/>
    <property type="match status" value="1"/>
</dbReference>
<dbReference type="InterPro" id="IPR029047">
    <property type="entry name" value="HSP70_peptide-bd_sf"/>
</dbReference>